<evidence type="ECO:0000256" key="3">
    <source>
        <dbReference type="ARBA" id="ARBA00022475"/>
    </source>
</evidence>
<dbReference type="SUPFAM" id="SSF46785">
    <property type="entry name" value="Winged helix' DNA-binding domain"/>
    <property type="match status" value="1"/>
</dbReference>
<keyword evidence="11 16" id="KW-0472">Membrane</keyword>
<dbReference type="PANTHER" id="PTHR22683:SF41">
    <property type="entry name" value="DNA TRANSLOCASE FTSK"/>
    <property type="match status" value="1"/>
</dbReference>
<evidence type="ECO:0000256" key="9">
    <source>
        <dbReference type="ARBA" id="ARBA00022989"/>
    </source>
</evidence>
<dbReference type="Gene3D" id="3.30.980.40">
    <property type="match status" value="1"/>
</dbReference>
<dbReference type="GO" id="GO:0005886">
    <property type="term" value="C:plasma membrane"/>
    <property type="evidence" value="ECO:0007669"/>
    <property type="project" value="UniProtKB-SubCell"/>
</dbReference>
<feature type="region of interest" description="Disordered" evidence="15">
    <location>
        <begin position="200"/>
        <end position="229"/>
    </location>
</feature>
<organism evidence="18 19">
    <name type="scientific">Candidatus Nomurabacteria bacterium RIFCSPLOWO2_01_FULL_36_10b</name>
    <dbReference type="NCBI Taxonomy" id="1801766"/>
    <lineage>
        <taxon>Bacteria</taxon>
        <taxon>Candidatus Nomuraibacteriota</taxon>
    </lineage>
</organism>
<feature type="transmembrane region" description="Helical" evidence="16">
    <location>
        <begin position="28"/>
        <end position="45"/>
    </location>
</feature>
<reference evidence="18 19" key="1">
    <citation type="journal article" date="2016" name="Nat. Commun.">
        <title>Thousands of microbial genomes shed light on interconnected biogeochemical processes in an aquifer system.</title>
        <authorList>
            <person name="Anantharaman K."/>
            <person name="Brown C.T."/>
            <person name="Hug L.A."/>
            <person name="Sharon I."/>
            <person name="Castelle C.J."/>
            <person name="Probst A.J."/>
            <person name="Thomas B.C."/>
            <person name="Singh A."/>
            <person name="Wilkins M.J."/>
            <person name="Karaoz U."/>
            <person name="Brodie E.L."/>
            <person name="Williams K.H."/>
            <person name="Hubbard S.S."/>
            <person name="Banfield J.F."/>
        </authorList>
    </citation>
    <scope>NUCLEOTIDE SEQUENCE [LARGE SCALE GENOMIC DNA]</scope>
</reference>
<gene>
    <name evidence="18" type="ORF">A2997_00590</name>
</gene>
<evidence type="ECO:0000256" key="1">
    <source>
        <dbReference type="ARBA" id="ARBA00004651"/>
    </source>
</evidence>
<keyword evidence="9 16" id="KW-1133">Transmembrane helix</keyword>
<dbReference type="Pfam" id="PF09397">
    <property type="entry name" value="FtsK_gamma"/>
    <property type="match status" value="1"/>
</dbReference>
<evidence type="ECO:0000256" key="5">
    <source>
        <dbReference type="ARBA" id="ARBA00022692"/>
    </source>
</evidence>
<keyword evidence="3" id="KW-1003">Cell membrane</keyword>
<comment type="similarity">
    <text evidence="2">Belongs to the FtsK/SpoIIIE/SftA family.</text>
</comment>
<dbReference type="GO" id="GO:0007059">
    <property type="term" value="P:chromosome segregation"/>
    <property type="evidence" value="ECO:0007669"/>
    <property type="project" value="UniProtKB-KW"/>
</dbReference>
<feature type="transmembrane region" description="Helical" evidence="16">
    <location>
        <begin position="65"/>
        <end position="82"/>
    </location>
</feature>
<name>A0A1F6WQF3_9BACT</name>
<comment type="subcellular location">
    <subcellularLocation>
        <location evidence="1">Cell membrane</location>
        <topology evidence="1">Multi-pass membrane protein</topology>
    </subcellularLocation>
</comment>
<feature type="region of interest" description="Disordered" evidence="15">
    <location>
        <begin position="740"/>
        <end position="764"/>
    </location>
</feature>
<keyword evidence="4" id="KW-0132">Cell division</keyword>
<dbReference type="Gene3D" id="3.40.50.300">
    <property type="entry name" value="P-loop containing nucleotide triphosphate hydrolases"/>
    <property type="match status" value="1"/>
</dbReference>
<dbReference type="GO" id="GO:0005524">
    <property type="term" value="F:ATP binding"/>
    <property type="evidence" value="ECO:0007669"/>
    <property type="project" value="UniProtKB-UniRule"/>
</dbReference>
<dbReference type="InterPro" id="IPR041027">
    <property type="entry name" value="FtsK_alpha"/>
</dbReference>
<evidence type="ECO:0000259" key="17">
    <source>
        <dbReference type="PROSITE" id="PS50901"/>
    </source>
</evidence>
<dbReference type="SUPFAM" id="SSF52540">
    <property type="entry name" value="P-loop containing nucleoside triphosphate hydrolases"/>
    <property type="match status" value="1"/>
</dbReference>
<dbReference type="Proteomes" id="UP000179448">
    <property type="component" value="Unassembled WGS sequence"/>
</dbReference>
<evidence type="ECO:0000256" key="6">
    <source>
        <dbReference type="ARBA" id="ARBA00022741"/>
    </source>
</evidence>
<evidence type="ECO:0000256" key="14">
    <source>
        <dbReference type="PROSITE-ProRule" id="PRU00289"/>
    </source>
</evidence>
<keyword evidence="12" id="KW-0131">Cell cycle</keyword>
<dbReference type="PANTHER" id="PTHR22683">
    <property type="entry name" value="SPORULATION PROTEIN RELATED"/>
    <property type="match status" value="1"/>
</dbReference>
<feature type="domain" description="FtsK" evidence="17">
    <location>
        <begin position="383"/>
        <end position="589"/>
    </location>
</feature>
<dbReference type="GO" id="GO:0051301">
    <property type="term" value="P:cell division"/>
    <property type="evidence" value="ECO:0007669"/>
    <property type="project" value="UniProtKB-KW"/>
</dbReference>
<evidence type="ECO:0000256" key="10">
    <source>
        <dbReference type="ARBA" id="ARBA00023125"/>
    </source>
</evidence>
<keyword evidence="8 14" id="KW-0067">ATP-binding</keyword>
<dbReference type="InterPro" id="IPR025199">
    <property type="entry name" value="FtsK_4TM"/>
</dbReference>
<evidence type="ECO:0000256" key="16">
    <source>
        <dbReference type="SAM" id="Phobius"/>
    </source>
</evidence>
<proteinExistence type="inferred from homology"/>
<evidence type="ECO:0000313" key="18">
    <source>
        <dbReference type="EMBL" id="OGI84044.1"/>
    </source>
</evidence>
<evidence type="ECO:0000256" key="2">
    <source>
        <dbReference type="ARBA" id="ARBA00006474"/>
    </source>
</evidence>
<dbReference type="InterPro" id="IPR027417">
    <property type="entry name" value="P-loop_NTPase"/>
</dbReference>
<dbReference type="InterPro" id="IPR036390">
    <property type="entry name" value="WH_DNA-bd_sf"/>
</dbReference>
<dbReference type="GO" id="GO:0003677">
    <property type="term" value="F:DNA binding"/>
    <property type="evidence" value="ECO:0007669"/>
    <property type="project" value="UniProtKB-KW"/>
</dbReference>
<dbReference type="PROSITE" id="PS50901">
    <property type="entry name" value="FTSK"/>
    <property type="match status" value="1"/>
</dbReference>
<evidence type="ECO:0000256" key="4">
    <source>
        <dbReference type="ARBA" id="ARBA00022618"/>
    </source>
</evidence>
<evidence type="ECO:0000256" key="11">
    <source>
        <dbReference type="ARBA" id="ARBA00023136"/>
    </source>
</evidence>
<evidence type="ECO:0000256" key="12">
    <source>
        <dbReference type="ARBA" id="ARBA00023306"/>
    </source>
</evidence>
<evidence type="ECO:0000256" key="7">
    <source>
        <dbReference type="ARBA" id="ARBA00022829"/>
    </source>
</evidence>
<feature type="transmembrane region" description="Helical" evidence="16">
    <location>
        <begin position="94"/>
        <end position="115"/>
    </location>
</feature>
<keyword evidence="6 14" id="KW-0547">Nucleotide-binding</keyword>
<dbReference type="Pfam" id="PF01580">
    <property type="entry name" value="FtsK_SpoIIIE"/>
    <property type="match status" value="1"/>
</dbReference>
<comment type="subunit">
    <text evidence="13">Homohexamer. Forms a ring that surrounds DNA.</text>
</comment>
<dbReference type="InterPro" id="IPR003593">
    <property type="entry name" value="AAA+_ATPase"/>
</dbReference>
<dbReference type="AlphaFoldDB" id="A0A1F6WQF3"/>
<dbReference type="Pfam" id="PF13491">
    <property type="entry name" value="FtsK_4TM"/>
    <property type="match status" value="1"/>
</dbReference>
<evidence type="ECO:0000256" key="8">
    <source>
        <dbReference type="ARBA" id="ARBA00022840"/>
    </source>
</evidence>
<feature type="compositionally biased region" description="Basic and acidic residues" evidence="15">
    <location>
        <begin position="200"/>
        <end position="219"/>
    </location>
</feature>
<dbReference type="InterPro" id="IPR036388">
    <property type="entry name" value="WH-like_DNA-bd_sf"/>
</dbReference>
<dbReference type="SMART" id="SM00843">
    <property type="entry name" value="Ftsk_gamma"/>
    <property type="match status" value="1"/>
</dbReference>
<keyword evidence="5 16" id="KW-0812">Transmembrane</keyword>
<sequence>MSKATLDTTKKNGGLSEDDMRRRKRHTIIALIFFLLTIIFGLALFRQAGIAGDTLLNVMKLVFGSGRYGLPLVFLIFGIILLRHREERMRIDKTIALVLMTLTLLGILSTIQHIFATFGGGGFVGYVVSTALIRLFNTGIAVVILFVIFLASTVVMFHWTLRIPDFSFTEFLSSILSLFKSSSSQSIRVSGMTDDSLEDAEKISGEELNKDDTDKETKVSEMTSTPKSKVEEKINETANMISAVNKLPSTYTPPILSLLSRTRGNSSTTNIQEMAEIIQKTLANFNIEVVMDEIIIGPSVTRYAMRPALGTKLSRIKGLENELSLALAAHPIRIEAPIPGKSLVGIEIPNQEKSLIGLGSMLDEDEFRNTNKSLLVSIGKGVSGKAHFDDITKMPHILIAGATGSGKSVMVHNLILSLIFAHGPEYVRFILVDPKRVELTLYDGIPHLLTPVIKEAKKAILAFKWAANEMSNRYEILEQNNVRDISSYHKTIVEPAYTEATKNGMSDEDTLPDRMPYIMIIIDELADLMQLYPRELESSVVRLAQMSRAVGIHLVLSTQRPSVNVITGLIKANIPARAALKVASQIDSRTILDTPGAESLLGRGDLLYRNGTMSEPERIQCAYVPEDEIKSVVKYIVKHNRTEFVDGIDIPDTIDDDRSIVSGTFDSSDNDDAIFEDVRMMVIRSGKASTSYIQRKFRIGYSRAARLMDMLEEAGIIGPGQGSKPRDVLIKSTDAMGGVDFSSSVEDTGGNSSIDTSDDDDNLV</sequence>
<dbReference type="InterPro" id="IPR050206">
    <property type="entry name" value="FtsK/SpoIIIE/SftA"/>
</dbReference>
<dbReference type="InterPro" id="IPR018541">
    <property type="entry name" value="Ftsk_gamma"/>
</dbReference>
<feature type="transmembrane region" description="Helical" evidence="16">
    <location>
        <begin position="135"/>
        <end position="157"/>
    </location>
</feature>
<keyword evidence="10" id="KW-0238">DNA-binding</keyword>
<dbReference type="InterPro" id="IPR002543">
    <property type="entry name" value="FtsK_dom"/>
</dbReference>
<dbReference type="STRING" id="1801766.A2997_00590"/>
<dbReference type="SMART" id="SM00382">
    <property type="entry name" value="AAA"/>
    <property type="match status" value="1"/>
</dbReference>
<accession>A0A1F6WQF3</accession>
<comment type="caution">
    <text evidence="18">The sequence shown here is derived from an EMBL/GenBank/DDBJ whole genome shotgun (WGS) entry which is preliminary data.</text>
</comment>
<evidence type="ECO:0000313" key="19">
    <source>
        <dbReference type="Proteomes" id="UP000179448"/>
    </source>
</evidence>
<dbReference type="Gene3D" id="1.10.10.10">
    <property type="entry name" value="Winged helix-like DNA-binding domain superfamily/Winged helix DNA-binding domain"/>
    <property type="match status" value="1"/>
</dbReference>
<dbReference type="Pfam" id="PF17854">
    <property type="entry name" value="FtsK_alpha"/>
    <property type="match status" value="1"/>
</dbReference>
<keyword evidence="7" id="KW-0159">Chromosome partition</keyword>
<dbReference type="EMBL" id="MFUQ01000004">
    <property type="protein sequence ID" value="OGI84044.1"/>
    <property type="molecule type" value="Genomic_DNA"/>
</dbReference>
<evidence type="ECO:0000256" key="15">
    <source>
        <dbReference type="SAM" id="MobiDB-lite"/>
    </source>
</evidence>
<protein>
    <recommendedName>
        <fullName evidence="17">FtsK domain-containing protein</fullName>
    </recommendedName>
</protein>
<feature type="binding site" evidence="14">
    <location>
        <begin position="401"/>
        <end position="408"/>
    </location>
    <ligand>
        <name>ATP</name>
        <dbReference type="ChEBI" id="CHEBI:30616"/>
    </ligand>
</feature>
<evidence type="ECO:0000256" key="13">
    <source>
        <dbReference type="ARBA" id="ARBA00025923"/>
    </source>
</evidence>